<keyword evidence="1" id="KW-0732">Signal</keyword>
<protein>
    <submittedName>
        <fullName evidence="5">Phosphate ABC transporter substrate-binding protein</fullName>
    </submittedName>
</protein>
<dbReference type="EMBL" id="JHEG04000001">
    <property type="protein sequence ID" value="KAF3888823.1"/>
    <property type="molecule type" value="Genomic_DNA"/>
</dbReference>
<dbReference type="OrthoDB" id="506979at2"/>
<dbReference type="Pfam" id="PF12849">
    <property type="entry name" value="PBP_like_2"/>
    <property type="match status" value="1"/>
</dbReference>
<gene>
    <name evidence="5" type="ORF">DA73_0242375</name>
    <name evidence="4" type="ORF">DA73_0400027565</name>
</gene>
<keyword evidence="2" id="KW-0812">Transmembrane</keyword>
<reference evidence="4" key="2">
    <citation type="submission" date="2019-11" db="EMBL/GenBank/DDBJ databases">
        <title>Improved Assembly of Tolypothrix boutellei genome.</title>
        <authorList>
            <person name="Sarangi A.N."/>
            <person name="Mukherjee M."/>
            <person name="Ghosh S."/>
            <person name="Singh D."/>
            <person name="Das A."/>
            <person name="Kant S."/>
            <person name="Prusty A."/>
            <person name="Tripathy S."/>
        </authorList>
    </citation>
    <scope>NUCLEOTIDE SEQUENCE</scope>
    <source>
        <strain evidence="4">VB521301</strain>
    </source>
</reference>
<keyword evidence="2" id="KW-0472">Membrane</keyword>
<comment type="caution">
    <text evidence="5">The sequence shown here is derived from an EMBL/GenBank/DDBJ whole genome shotgun (WGS) entry which is preliminary data.</text>
</comment>
<dbReference type="InterPro" id="IPR024370">
    <property type="entry name" value="PBP_domain"/>
</dbReference>
<evidence type="ECO:0000313" key="5">
    <source>
        <dbReference type="EMBL" id="KIE07675.1"/>
    </source>
</evidence>
<keyword evidence="6" id="KW-1185">Reference proteome</keyword>
<feature type="domain" description="PBP" evidence="3">
    <location>
        <begin position="79"/>
        <end position="344"/>
    </location>
</feature>
<evidence type="ECO:0000313" key="6">
    <source>
        <dbReference type="Proteomes" id="UP000029738"/>
    </source>
</evidence>
<dbReference type="EMBL" id="JHEG02000059">
    <property type="protein sequence ID" value="KIE07675.1"/>
    <property type="molecule type" value="Genomic_DNA"/>
</dbReference>
<dbReference type="PANTHER" id="PTHR30570">
    <property type="entry name" value="PERIPLASMIC PHOSPHATE BINDING COMPONENT OF PHOSPHATE ABC TRANSPORTER"/>
    <property type="match status" value="1"/>
</dbReference>
<reference evidence="5" key="1">
    <citation type="journal article" date="2015" name="Genome Announc.">
        <title>Draft Genome Sequence of Tolypothrix boutellei Strain VB521301.</title>
        <authorList>
            <person name="Chandrababunaidu M.M."/>
            <person name="Singh D."/>
            <person name="Sen D."/>
            <person name="Bhan S."/>
            <person name="Das S."/>
            <person name="Gupta A."/>
            <person name="Adhikary S.P."/>
            <person name="Tripathy S."/>
        </authorList>
    </citation>
    <scope>NUCLEOTIDE SEQUENCE</scope>
    <source>
        <strain evidence="5">VB521301</strain>
    </source>
</reference>
<evidence type="ECO:0000259" key="3">
    <source>
        <dbReference type="Pfam" id="PF12849"/>
    </source>
</evidence>
<dbReference type="Proteomes" id="UP000029738">
    <property type="component" value="Unassembled WGS sequence"/>
</dbReference>
<evidence type="ECO:0000256" key="1">
    <source>
        <dbReference type="ARBA" id="ARBA00022729"/>
    </source>
</evidence>
<dbReference type="PANTHER" id="PTHR30570:SF1">
    <property type="entry name" value="PHOSPHATE-BINDING PROTEIN PSTS"/>
    <property type="match status" value="1"/>
</dbReference>
<dbReference type="STRING" id="1479485.DA73_0242375"/>
<dbReference type="AlphaFoldDB" id="A0A0C1R5N4"/>
<dbReference type="RefSeq" id="WP_038082988.1">
    <property type="nucleotide sequence ID" value="NZ_JHEG04000001.1"/>
</dbReference>
<feature type="transmembrane region" description="Helical" evidence="2">
    <location>
        <begin position="21"/>
        <end position="42"/>
    </location>
</feature>
<keyword evidence="2" id="KW-1133">Transmembrane helix</keyword>
<evidence type="ECO:0000313" key="4">
    <source>
        <dbReference type="EMBL" id="KAF3888823.1"/>
    </source>
</evidence>
<dbReference type="InterPro" id="IPR050811">
    <property type="entry name" value="Phosphate_ABC_transporter"/>
</dbReference>
<sequence>MDNTNRRKFTVTPEVALLLKGLIVGKIMTIVVIGGLFWWLLWPRLLWVGSSSSSFTNQSIKTNSASQLTFQTVSDVPIGSFKYGGSTTWASIRQLVDSQIQNTRLELQLHYTDPTDGKPSSSTGIRMLLDGQLDFAQSSRPLTTEEKNTAKQRGFMLKQHQVGMDGIAVVVNPSLQVRGLTVNQLRQIYLGQLNNWKQVGGPDLTITPFAQPESDTDTVIFSANSKSNKQGLASGVRYVSSTTDALRQVNKTPGGVYYASARAVVPQCSVKPLPLGGQTPTKLISPYREPRVLPEQCPRQRNQINTEAFKNGSYPLTAGLFVIVKQNNSQQQQVAEAYTKLLLTDQGQNAIEQAGFIRMP</sequence>
<dbReference type="SUPFAM" id="SSF53850">
    <property type="entry name" value="Periplasmic binding protein-like II"/>
    <property type="match status" value="1"/>
</dbReference>
<proteinExistence type="predicted"/>
<name>A0A0C1R5N4_9CYAN</name>
<organism evidence="5">
    <name type="scientific">Tolypothrix bouteillei VB521301</name>
    <dbReference type="NCBI Taxonomy" id="1479485"/>
    <lineage>
        <taxon>Bacteria</taxon>
        <taxon>Bacillati</taxon>
        <taxon>Cyanobacteriota</taxon>
        <taxon>Cyanophyceae</taxon>
        <taxon>Nostocales</taxon>
        <taxon>Tolypothrichaceae</taxon>
        <taxon>Tolypothrix</taxon>
    </lineage>
</organism>
<evidence type="ECO:0000256" key="2">
    <source>
        <dbReference type="SAM" id="Phobius"/>
    </source>
</evidence>
<dbReference type="Gene3D" id="3.40.190.10">
    <property type="entry name" value="Periplasmic binding protein-like II"/>
    <property type="match status" value="2"/>
</dbReference>
<accession>A0A0C1R5N4</accession>